<proteinExistence type="predicted"/>
<name>A0ABW4TJY4_9ACTN</name>
<sequence>MSEDYCDFCDLPLSQCVHGRPAPTPASAAAKPATTPRPRKQAAPRVKATKPVVRRWTPPEVLAPLVLQVLEDAGGSLPADQALGRIEERLEGQFASGDHELTPSGEPRWQYAARRARAALVKDGQLTKDEPGVWRLA</sequence>
<evidence type="ECO:0008006" key="4">
    <source>
        <dbReference type="Google" id="ProtNLM"/>
    </source>
</evidence>
<feature type="region of interest" description="Disordered" evidence="1">
    <location>
        <begin position="19"/>
        <end position="51"/>
    </location>
</feature>
<feature type="compositionally biased region" description="Low complexity" evidence="1">
    <location>
        <begin position="25"/>
        <end position="36"/>
    </location>
</feature>
<comment type="caution">
    <text evidence="2">The sequence shown here is derived from an EMBL/GenBank/DDBJ whole genome shotgun (WGS) entry which is preliminary data.</text>
</comment>
<gene>
    <name evidence="2" type="ORF">ACFSDE_05340</name>
</gene>
<evidence type="ECO:0000313" key="2">
    <source>
        <dbReference type="EMBL" id="MFD1946206.1"/>
    </source>
</evidence>
<dbReference type="Proteomes" id="UP001597351">
    <property type="component" value="Unassembled WGS sequence"/>
</dbReference>
<accession>A0ABW4TJY4</accession>
<reference evidence="3" key="1">
    <citation type="journal article" date="2019" name="Int. J. Syst. Evol. Microbiol.">
        <title>The Global Catalogue of Microorganisms (GCM) 10K type strain sequencing project: providing services to taxonomists for standard genome sequencing and annotation.</title>
        <authorList>
            <consortium name="The Broad Institute Genomics Platform"/>
            <consortium name="The Broad Institute Genome Sequencing Center for Infectious Disease"/>
            <person name="Wu L."/>
            <person name="Ma J."/>
        </authorList>
    </citation>
    <scope>NUCLEOTIDE SEQUENCE [LARGE SCALE GENOMIC DNA]</scope>
    <source>
        <strain evidence="3">CGMCC 1.12477</strain>
    </source>
</reference>
<dbReference type="RefSeq" id="WP_343916144.1">
    <property type="nucleotide sequence ID" value="NZ_BAAAJT010000002.1"/>
</dbReference>
<protein>
    <recommendedName>
        <fullName evidence="4">Restriction system protein Mrr-like N-terminal domain-containing protein</fullName>
    </recommendedName>
</protein>
<keyword evidence="3" id="KW-1185">Reference proteome</keyword>
<organism evidence="2 3">
    <name type="scientific">Nocardioides aestuarii</name>
    <dbReference type="NCBI Taxonomy" id="252231"/>
    <lineage>
        <taxon>Bacteria</taxon>
        <taxon>Bacillati</taxon>
        <taxon>Actinomycetota</taxon>
        <taxon>Actinomycetes</taxon>
        <taxon>Propionibacteriales</taxon>
        <taxon>Nocardioidaceae</taxon>
        <taxon>Nocardioides</taxon>
    </lineage>
</organism>
<evidence type="ECO:0000313" key="3">
    <source>
        <dbReference type="Proteomes" id="UP001597351"/>
    </source>
</evidence>
<evidence type="ECO:0000256" key="1">
    <source>
        <dbReference type="SAM" id="MobiDB-lite"/>
    </source>
</evidence>
<dbReference type="EMBL" id="JBHUGD010000003">
    <property type="protein sequence ID" value="MFD1946206.1"/>
    <property type="molecule type" value="Genomic_DNA"/>
</dbReference>